<reference evidence="2 3" key="1">
    <citation type="journal article" date="2019" name="Int. J. Syst. Evol. Microbiol.">
        <title>The Global Catalogue of Microorganisms (GCM) 10K type strain sequencing project: providing services to taxonomists for standard genome sequencing and annotation.</title>
        <authorList>
            <consortium name="The Broad Institute Genomics Platform"/>
            <consortium name="The Broad Institute Genome Sequencing Center for Infectious Disease"/>
            <person name="Wu L."/>
            <person name="Ma J."/>
        </authorList>
    </citation>
    <scope>NUCLEOTIDE SEQUENCE [LARGE SCALE GENOMIC DNA]</scope>
    <source>
        <strain evidence="2 3">JCM 15921</strain>
    </source>
</reference>
<name>A0ABN2ZIT4_9MICC</name>
<accession>A0ABN2ZIT4</accession>
<sequence length="353" mass="37419">MSATSGESAHLKPSVPSPTGPIRTGPIPAGGSRGQGRPYTETRDLTPFRKAVVRTPVRGLAGNVGGVVTGLMAGRVPGTLAAEGGVPRLGRMSGRMPGKTTKAVHAAVFGSTEPDGLIALARTYPGWSGLCYLMAGLLAYSHGGHLRASELLRHGLSLRNDADANRYAAVYLAGVVTRVEVAERIEVPVLFSEEAVVLALSHSLRETGQTEEALAALAGLPPSLPLALARCSLAAELGHDVDVVADTEGLLNADDLAAALLLVRARCLRRLGAYGASRSALQEVLRRRKTHLALRSDALTDQALLILEAGRKTFGGREWQRRKSTEVEHVEVVRKDAELHELWDREYGSASDG</sequence>
<evidence type="ECO:0000313" key="2">
    <source>
        <dbReference type="EMBL" id="GAA2142882.1"/>
    </source>
</evidence>
<evidence type="ECO:0008006" key="4">
    <source>
        <dbReference type="Google" id="ProtNLM"/>
    </source>
</evidence>
<dbReference type="Proteomes" id="UP001500102">
    <property type="component" value="Unassembled WGS sequence"/>
</dbReference>
<dbReference type="EMBL" id="BAAAQB010000040">
    <property type="protein sequence ID" value="GAA2142882.1"/>
    <property type="molecule type" value="Genomic_DNA"/>
</dbReference>
<protein>
    <recommendedName>
        <fullName evidence="4">Tetratricopeptide repeat protein</fullName>
    </recommendedName>
</protein>
<keyword evidence="3" id="KW-1185">Reference proteome</keyword>
<evidence type="ECO:0000256" key="1">
    <source>
        <dbReference type="SAM" id="MobiDB-lite"/>
    </source>
</evidence>
<dbReference type="RefSeq" id="WP_344367479.1">
    <property type="nucleotide sequence ID" value="NZ_BAAAQB010000040.1"/>
</dbReference>
<organism evidence="2 3">
    <name type="scientific">Arthrobacter humicola</name>
    <dbReference type="NCBI Taxonomy" id="409291"/>
    <lineage>
        <taxon>Bacteria</taxon>
        <taxon>Bacillati</taxon>
        <taxon>Actinomycetota</taxon>
        <taxon>Actinomycetes</taxon>
        <taxon>Micrococcales</taxon>
        <taxon>Micrococcaceae</taxon>
        <taxon>Arthrobacter</taxon>
    </lineage>
</organism>
<proteinExistence type="predicted"/>
<evidence type="ECO:0000313" key="3">
    <source>
        <dbReference type="Proteomes" id="UP001500102"/>
    </source>
</evidence>
<feature type="region of interest" description="Disordered" evidence="1">
    <location>
        <begin position="1"/>
        <end position="42"/>
    </location>
</feature>
<gene>
    <name evidence="2" type="ORF">GCM10009825_32710</name>
</gene>
<comment type="caution">
    <text evidence="2">The sequence shown here is derived from an EMBL/GenBank/DDBJ whole genome shotgun (WGS) entry which is preliminary data.</text>
</comment>